<evidence type="ECO:0000313" key="2">
    <source>
        <dbReference type="EMBL" id="KAG8235521.1"/>
    </source>
</evidence>
<reference evidence="2" key="2">
    <citation type="submission" date="2017-10" db="EMBL/GenBank/DDBJ databases">
        <title>Ladona fulva Genome sequencing and assembly.</title>
        <authorList>
            <person name="Murali S."/>
            <person name="Richards S."/>
            <person name="Bandaranaike D."/>
            <person name="Bellair M."/>
            <person name="Blankenburg K."/>
            <person name="Chao H."/>
            <person name="Dinh H."/>
            <person name="Doddapaneni H."/>
            <person name="Dugan-Rocha S."/>
            <person name="Elkadiri S."/>
            <person name="Gnanaolivu R."/>
            <person name="Hernandez B."/>
            <person name="Skinner E."/>
            <person name="Javaid M."/>
            <person name="Lee S."/>
            <person name="Li M."/>
            <person name="Ming W."/>
            <person name="Munidasa M."/>
            <person name="Muniz J."/>
            <person name="Nguyen L."/>
            <person name="Hughes D."/>
            <person name="Osuji N."/>
            <person name="Pu L.-L."/>
            <person name="Puazo M."/>
            <person name="Qu C."/>
            <person name="Quiroz J."/>
            <person name="Raj R."/>
            <person name="Weissenberger G."/>
            <person name="Xin Y."/>
            <person name="Zou X."/>
            <person name="Han Y."/>
            <person name="Worley K."/>
            <person name="Muzny D."/>
            <person name="Gibbs R."/>
        </authorList>
    </citation>
    <scope>NUCLEOTIDE SEQUENCE</scope>
    <source>
        <strain evidence="2">Sampled in the wild</strain>
    </source>
</reference>
<protein>
    <submittedName>
        <fullName evidence="2">Uncharacterized protein</fullName>
    </submittedName>
</protein>
<sequence>MADLKTDVTSQKNSCQSSNEDASCELPEKEEPGLVGGEPSSKENPSLPSTSKSCPSTNSFGQSNAWPYFKSCAPGNSSLSNFRDSRSSFAMAPSKFSSSPSSGTGLSSSKPVLRPSQLLGSSTFTSPSPFNSKGAYSLSPSRLGNPFAK</sequence>
<feature type="region of interest" description="Disordered" evidence="1">
    <location>
        <begin position="1"/>
        <end position="58"/>
    </location>
</feature>
<feature type="compositionally biased region" description="Low complexity" evidence="1">
    <location>
        <begin position="91"/>
        <end position="110"/>
    </location>
</feature>
<comment type="caution">
    <text evidence="2">The sequence shown here is derived from an EMBL/GenBank/DDBJ whole genome shotgun (WGS) entry which is preliminary data.</text>
</comment>
<dbReference type="EMBL" id="KZ308920">
    <property type="protein sequence ID" value="KAG8235521.1"/>
    <property type="molecule type" value="Genomic_DNA"/>
</dbReference>
<feature type="region of interest" description="Disordered" evidence="1">
    <location>
        <begin position="91"/>
        <end position="149"/>
    </location>
</feature>
<reference evidence="2" key="1">
    <citation type="submission" date="2013-04" db="EMBL/GenBank/DDBJ databases">
        <authorList>
            <person name="Qu J."/>
            <person name="Murali S.C."/>
            <person name="Bandaranaike D."/>
            <person name="Bellair M."/>
            <person name="Blankenburg K."/>
            <person name="Chao H."/>
            <person name="Dinh H."/>
            <person name="Doddapaneni H."/>
            <person name="Downs B."/>
            <person name="Dugan-Rocha S."/>
            <person name="Elkadiri S."/>
            <person name="Gnanaolivu R.D."/>
            <person name="Hernandez B."/>
            <person name="Javaid M."/>
            <person name="Jayaseelan J.C."/>
            <person name="Lee S."/>
            <person name="Li M."/>
            <person name="Ming W."/>
            <person name="Munidasa M."/>
            <person name="Muniz J."/>
            <person name="Nguyen L."/>
            <person name="Ongeri F."/>
            <person name="Osuji N."/>
            <person name="Pu L.-L."/>
            <person name="Puazo M."/>
            <person name="Qu C."/>
            <person name="Quiroz J."/>
            <person name="Raj R."/>
            <person name="Weissenberger G."/>
            <person name="Xin Y."/>
            <person name="Zou X."/>
            <person name="Han Y."/>
            <person name="Richards S."/>
            <person name="Worley K."/>
            <person name="Muzny D."/>
            <person name="Gibbs R."/>
        </authorList>
    </citation>
    <scope>NUCLEOTIDE SEQUENCE</scope>
    <source>
        <strain evidence="2">Sampled in the wild</strain>
    </source>
</reference>
<dbReference type="AlphaFoldDB" id="A0A8K0P6E2"/>
<organism evidence="2 3">
    <name type="scientific">Ladona fulva</name>
    <name type="common">Scarce chaser dragonfly</name>
    <name type="synonym">Libellula fulva</name>
    <dbReference type="NCBI Taxonomy" id="123851"/>
    <lineage>
        <taxon>Eukaryota</taxon>
        <taxon>Metazoa</taxon>
        <taxon>Ecdysozoa</taxon>
        <taxon>Arthropoda</taxon>
        <taxon>Hexapoda</taxon>
        <taxon>Insecta</taxon>
        <taxon>Pterygota</taxon>
        <taxon>Palaeoptera</taxon>
        <taxon>Odonata</taxon>
        <taxon>Epiprocta</taxon>
        <taxon>Anisoptera</taxon>
        <taxon>Libelluloidea</taxon>
        <taxon>Libellulidae</taxon>
        <taxon>Ladona</taxon>
    </lineage>
</organism>
<feature type="compositionally biased region" description="Low complexity" evidence="1">
    <location>
        <begin position="121"/>
        <end position="130"/>
    </location>
</feature>
<evidence type="ECO:0000313" key="3">
    <source>
        <dbReference type="Proteomes" id="UP000792457"/>
    </source>
</evidence>
<proteinExistence type="predicted"/>
<dbReference type="Proteomes" id="UP000792457">
    <property type="component" value="Unassembled WGS sequence"/>
</dbReference>
<accession>A0A8K0P6E2</accession>
<keyword evidence="3" id="KW-1185">Reference proteome</keyword>
<gene>
    <name evidence="2" type="ORF">J437_LFUL013483</name>
</gene>
<feature type="compositionally biased region" description="Polar residues" evidence="1">
    <location>
        <begin position="7"/>
        <end position="21"/>
    </location>
</feature>
<evidence type="ECO:0000256" key="1">
    <source>
        <dbReference type="SAM" id="MobiDB-lite"/>
    </source>
</evidence>
<name>A0A8K0P6E2_LADFU</name>
<feature type="non-terminal residue" evidence="2">
    <location>
        <position position="1"/>
    </location>
</feature>
<feature type="compositionally biased region" description="Polar residues" evidence="1">
    <location>
        <begin position="42"/>
        <end position="58"/>
    </location>
</feature>